<name>F5YA86_LEAAZ</name>
<dbReference type="Pfam" id="PF02056">
    <property type="entry name" value="Glyco_hydro_4"/>
    <property type="match status" value="1"/>
</dbReference>
<evidence type="ECO:0000256" key="8">
    <source>
        <dbReference type="ARBA" id="ARBA00023295"/>
    </source>
</evidence>
<reference evidence="14 15" key="2">
    <citation type="journal article" date="2011" name="ISME J.">
        <title>RNA-seq reveals cooperative metabolic interactions between two termite-gut spirochete species in co-culture.</title>
        <authorList>
            <person name="Rosenthal A.Z."/>
            <person name="Matson E.G."/>
            <person name="Eldar A."/>
            <person name="Leadbetter J.R."/>
        </authorList>
    </citation>
    <scope>NUCLEOTIDE SEQUENCE [LARGE SCALE GENOMIC DNA]</scope>
    <source>
        <strain evidence="15">ATCC BAA-888 / DSM 13862 / ZAS-9</strain>
    </source>
</reference>
<dbReference type="NCBIfam" id="NF011657">
    <property type="entry name" value="PRK15076.1"/>
    <property type="match status" value="1"/>
</dbReference>
<dbReference type="GO" id="GO:0046872">
    <property type="term" value="F:metal ion binding"/>
    <property type="evidence" value="ECO:0007669"/>
    <property type="project" value="UniProtKB-KW"/>
</dbReference>
<dbReference type="InterPro" id="IPR001088">
    <property type="entry name" value="Glyco_hydro_4"/>
</dbReference>
<dbReference type="CDD" id="cd05297">
    <property type="entry name" value="GH4_alpha_glucosidase_galactosidase"/>
    <property type="match status" value="1"/>
</dbReference>
<dbReference type="Pfam" id="PF11975">
    <property type="entry name" value="Glyco_hydro_4C"/>
    <property type="match status" value="1"/>
</dbReference>
<dbReference type="InParanoid" id="F5YA86"/>
<keyword evidence="6 10" id="KW-0464">Manganese</keyword>
<dbReference type="InterPro" id="IPR015955">
    <property type="entry name" value="Lactate_DH/Glyco_Ohase_4_C"/>
</dbReference>
<evidence type="ECO:0000256" key="9">
    <source>
        <dbReference type="PIRSR" id="PIRSR601088-2"/>
    </source>
</evidence>
<dbReference type="eggNOG" id="COG1486">
    <property type="taxonomic scope" value="Bacteria"/>
</dbReference>
<dbReference type="AlphaFoldDB" id="F5YA86"/>
<keyword evidence="5 12" id="KW-0520">NAD</keyword>
<evidence type="ECO:0000256" key="12">
    <source>
        <dbReference type="RuleBase" id="RU361152"/>
    </source>
</evidence>
<keyword evidence="10" id="KW-0533">Nickel</keyword>
<reference evidence="15" key="1">
    <citation type="submission" date="2009-12" db="EMBL/GenBank/DDBJ databases">
        <title>Complete sequence of Treponema azotonutricium strain ZAS-9.</title>
        <authorList>
            <person name="Tetu S.G."/>
            <person name="Matson E."/>
            <person name="Ren Q."/>
            <person name="Seshadri R."/>
            <person name="Elbourne L."/>
            <person name="Hassan K.A."/>
            <person name="Durkin A."/>
            <person name="Radune D."/>
            <person name="Mohamoud Y."/>
            <person name="Shay R."/>
            <person name="Jin S."/>
            <person name="Zhang X."/>
            <person name="Lucey K."/>
            <person name="Ballor N.R."/>
            <person name="Ottesen E."/>
            <person name="Rosenthal R."/>
            <person name="Allen A."/>
            <person name="Leadbetter J.R."/>
            <person name="Paulsen I.T."/>
        </authorList>
    </citation>
    <scope>NUCLEOTIDE SEQUENCE [LARGE SCALE GENOMIC DNA]</scope>
    <source>
        <strain evidence="15">ATCC BAA-888 / DSM 13862 / ZAS-9</strain>
    </source>
</reference>
<evidence type="ECO:0000313" key="14">
    <source>
        <dbReference type="EMBL" id="AEF82979.1"/>
    </source>
</evidence>
<dbReference type="HOGENOM" id="CLU_045951_1_1_12"/>
<gene>
    <name evidence="14" type="ordered locus">TREAZ_0745</name>
</gene>
<feature type="site" description="Increases basicity of active site Tyr" evidence="11">
    <location>
        <position position="109"/>
    </location>
</feature>
<keyword evidence="10" id="KW-0170">Cobalt</keyword>
<dbReference type="GO" id="GO:0005975">
    <property type="term" value="P:carbohydrate metabolic process"/>
    <property type="evidence" value="ECO:0007669"/>
    <property type="project" value="InterPro"/>
</dbReference>
<feature type="binding site" evidence="10">
    <location>
        <position position="169"/>
    </location>
    <ligand>
        <name>Mn(2+)</name>
        <dbReference type="ChEBI" id="CHEBI:29035"/>
    </ligand>
</feature>
<feature type="binding site" evidence="9">
    <location>
        <position position="147"/>
    </location>
    <ligand>
        <name>substrate</name>
    </ligand>
</feature>
<organism evidence="14 15">
    <name type="scientific">Leadbettera azotonutricia (strain ATCC BAA-888 / DSM 13862 / ZAS-9)</name>
    <name type="common">Treponema azotonutricium</name>
    <dbReference type="NCBI Taxonomy" id="545695"/>
    <lineage>
        <taxon>Bacteria</taxon>
        <taxon>Pseudomonadati</taxon>
        <taxon>Spirochaetota</taxon>
        <taxon>Spirochaetia</taxon>
        <taxon>Spirochaetales</taxon>
        <taxon>Breznakiellaceae</taxon>
        <taxon>Leadbettera</taxon>
    </lineage>
</organism>
<keyword evidence="7" id="KW-0119">Carbohydrate metabolism</keyword>
<feature type="binding site" evidence="10">
    <location>
        <position position="199"/>
    </location>
    <ligand>
        <name>Mn(2+)</name>
        <dbReference type="ChEBI" id="CHEBI:29035"/>
    </ligand>
</feature>
<evidence type="ECO:0000259" key="13">
    <source>
        <dbReference type="Pfam" id="PF11975"/>
    </source>
</evidence>
<comment type="cofactor">
    <cofactor evidence="1">
        <name>Mn(2+)</name>
        <dbReference type="ChEBI" id="CHEBI:29035"/>
    </cofactor>
</comment>
<proteinExistence type="inferred from homology"/>
<evidence type="ECO:0000256" key="11">
    <source>
        <dbReference type="PIRSR" id="PIRSR601088-4"/>
    </source>
</evidence>
<keyword evidence="4 12" id="KW-0378">Hydrolase</keyword>
<dbReference type="InterPro" id="IPR036291">
    <property type="entry name" value="NAD(P)-bd_dom_sf"/>
</dbReference>
<keyword evidence="8 12" id="KW-0326">Glycosidase</keyword>
<dbReference type="EMBL" id="CP001841">
    <property type="protein sequence ID" value="AEF82979.1"/>
    <property type="molecule type" value="Genomic_DNA"/>
</dbReference>
<keyword evidence="3 10" id="KW-0479">Metal-binding</keyword>
<evidence type="ECO:0000256" key="6">
    <source>
        <dbReference type="ARBA" id="ARBA00023211"/>
    </source>
</evidence>
<dbReference type="EC" id="3.2.1.22" evidence="14"/>
<dbReference type="InterPro" id="IPR022616">
    <property type="entry name" value="Glyco_hydro_4_C"/>
</dbReference>
<evidence type="ECO:0000256" key="2">
    <source>
        <dbReference type="ARBA" id="ARBA00010141"/>
    </source>
</evidence>
<keyword evidence="10" id="KW-0408">Iron</keyword>
<protein>
    <submittedName>
        <fullName evidence="14">Alpha-galactosidase (Melibiase)</fullName>
        <ecNumber evidence="14">3.2.1.22</ecNumber>
    </submittedName>
</protein>
<feature type="domain" description="Glycosyl hydrolase family 4 C-terminal" evidence="13">
    <location>
        <begin position="194"/>
        <end position="410"/>
    </location>
</feature>
<evidence type="ECO:0000256" key="4">
    <source>
        <dbReference type="ARBA" id="ARBA00022801"/>
    </source>
</evidence>
<evidence type="ECO:0000256" key="7">
    <source>
        <dbReference type="ARBA" id="ARBA00023277"/>
    </source>
</evidence>
<dbReference type="PRINTS" id="PR00732">
    <property type="entry name" value="GLHYDRLASE4"/>
</dbReference>
<dbReference type="SUPFAM" id="SSF51735">
    <property type="entry name" value="NAD(P)-binding Rossmann-fold domains"/>
    <property type="match status" value="1"/>
</dbReference>
<comment type="cofactor">
    <cofactor evidence="12">
        <name>NAD(+)</name>
        <dbReference type="ChEBI" id="CHEBI:57540"/>
    </cofactor>
    <text evidence="12">Binds 1 NAD(+) per subunit.</text>
</comment>
<dbReference type="GO" id="GO:0004557">
    <property type="term" value="F:alpha-galactosidase activity"/>
    <property type="evidence" value="ECO:0007669"/>
    <property type="project" value="UniProtKB-EC"/>
</dbReference>
<dbReference type="RefSeq" id="WP_015711220.1">
    <property type="nucleotide sequence ID" value="NC_015577.1"/>
</dbReference>
<sequence>MAKFAFIGAGSFGFTRGLVKDILSFDAFKDATIALMDINDERLAYITRAVEKIIKAGNYAAKVVSTKSRAEALAGADGVLCTILNGDVDVWRYDIEIPKEFGVDINVGDTRGPSGIFRALRTIPVMLDICKDIEKYCPNATFLNYTNPMAMLCRAMQSKFPKLRISGLCHSVQGTAEMLAKWIGADPGDISFTCAGINHQAFYLDYRWKGVDAYPRIREALKDPKVYNEEIVRNEMYLLLDYYPTESSGHNSEYNAWFRKRPDLIEKFCIPGTGWNPGAYAYILKEYENRKGTWKKDWDEWLANPEVDLKRGHEYAAYIFNAVFGDKTLFKFNGNVLNKGFIDNLPQDACVEVPVLASPHGLEAIKVGKLPNQLAALVHTSAICEELAVDGSLTGDPRKVYQAIAFDPLTSAVLGIHEIKDMTEKMLLRNKDYLPQFSTYTVGK</sequence>
<dbReference type="PANTHER" id="PTHR32092">
    <property type="entry name" value="6-PHOSPHO-BETA-GLUCOSIDASE-RELATED"/>
    <property type="match status" value="1"/>
</dbReference>
<evidence type="ECO:0000256" key="1">
    <source>
        <dbReference type="ARBA" id="ARBA00001936"/>
    </source>
</evidence>
<dbReference type="STRING" id="545695.TREAZ_0745"/>
<dbReference type="PANTHER" id="PTHR32092:SF6">
    <property type="entry name" value="ALPHA-GALACTOSIDASE"/>
    <property type="match status" value="1"/>
</dbReference>
<dbReference type="SUPFAM" id="SSF56327">
    <property type="entry name" value="LDH C-terminal domain-like"/>
    <property type="match status" value="1"/>
</dbReference>
<dbReference type="Gene3D" id="3.90.1820.10">
    <property type="entry name" value="AglA-like glucosidase"/>
    <property type="match status" value="1"/>
</dbReference>
<evidence type="ECO:0000256" key="5">
    <source>
        <dbReference type="ARBA" id="ARBA00023027"/>
    </source>
</evidence>
<evidence type="ECO:0000256" key="10">
    <source>
        <dbReference type="PIRSR" id="PIRSR601088-3"/>
    </source>
</evidence>
<dbReference type="Proteomes" id="UP000009222">
    <property type="component" value="Chromosome"/>
</dbReference>
<keyword evidence="15" id="KW-1185">Reference proteome</keyword>
<evidence type="ECO:0000313" key="15">
    <source>
        <dbReference type="Proteomes" id="UP000009222"/>
    </source>
</evidence>
<dbReference type="InterPro" id="IPR053715">
    <property type="entry name" value="GH4_Enzyme_sf"/>
</dbReference>
<accession>F5YA86</accession>
<dbReference type="GO" id="GO:0016616">
    <property type="term" value="F:oxidoreductase activity, acting on the CH-OH group of donors, NAD or NADP as acceptor"/>
    <property type="evidence" value="ECO:0007669"/>
    <property type="project" value="InterPro"/>
</dbReference>
<evidence type="ECO:0000256" key="3">
    <source>
        <dbReference type="ARBA" id="ARBA00022723"/>
    </source>
</evidence>
<dbReference type="OrthoDB" id="9808275at2"/>
<comment type="similarity">
    <text evidence="2 12">Belongs to the glycosyl hydrolase 4 family.</text>
</comment>
<dbReference type="KEGG" id="taz:TREAZ_0745"/>